<dbReference type="PROSITE" id="PS01081">
    <property type="entry name" value="HTH_TETR_1"/>
    <property type="match status" value="1"/>
</dbReference>
<dbReference type="Proteomes" id="UP000199053">
    <property type="component" value="Unassembled WGS sequence"/>
</dbReference>
<dbReference type="AlphaFoldDB" id="A0A1G9G7U7"/>
<dbReference type="EMBL" id="FNGA01000002">
    <property type="protein sequence ID" value="SDK96353.1"/>
    <property type="molecule type" value="Genomic_DNA"/>
</dbReference>
<keyword evidence="1 2" id="KW-0238">DNA-binding</keyword>
<protein>
    <submittedName>
        <fullName evidence="4">Transcriptional regulator, TetR family</fullName>
    </submittedName>
</protein>
<dbReference type="InterPro" id="IPR036271">
    <property type="entry name" value="Tet_transcr_reg_TetR-rel_C_sf"/>
</dbReference>
<dbReference type="PROSITE" id="PS50977">
    <property type="entry name" value="HTH_TETR_2"/>
    <property type="match status" value="1"/>
</dbReference>
<dbReference type="Pfam" id="PF00440">
    <property type="entry name" value="TetR_N"/>
    <property type="match status" value="1"/>
</dbReference>
<dbReference type="RefSeq" id="WP_092160318.1">
    <property type="nucleotide sequence ID" value="NZ_FNGA01000002.1"/>
</dbReference>
<feature type="domain" description="HTH tetR-type" evidence="3">
    <location>
        <begin position="1"/>
        <end position="61"/>
    </location>
</feature>
<feature type="DNA-binding region" description="H-T-H motif" evidence="2">
    <location>
        <begin position="24"/>
        <end position="43"/>
    </location>
</feature>
<sequence length="190" mass="21372">MTKKQKILLAAQEQFGINGFTGTTLKMIADHAGVASGLVSHYFGNKDHLFLESGEALIDQMLTLFTKKADKAENGLNALRIFVESYFDFTMAHRTTFPALLRCSPFSDENPQLDRHEIAAKFQRLIDQIETYLEKGMEDGSIKQLPLPQTSFLIYGNIVGAIRTEFLAPYQIPDLFEESCLFIIRSVAKS</sequence>
<organism evidence="4 5">
    <name type="scientific">Maridesulfovibrio ferrireducens</name>
    <dbReference type="NCBI Taxonomy" id="246191"/>
    <lineage>
        <taxon>Bacteria</taxon>
        <taxon>Pseudomonadati</taxon>
        <taxon>Thermodesulfobacteriota</taxon>
        <taxon>Desulfovibrionia</taxon>
        <taxon>Desulfovibrionales</taxon>
        <taxon>Desulfovibrionaceae</taxon>
        <taxon>Maridesulfovibrio</taxon>
    </lineage>
</organism>
<dbReference type="InterPro" id="IPR009057">
    <property type="entry name" value="Homeodomain-like_sf"/>
</dbReference>
<evidence type="ECO:0000256" key="2">
    <source>
        <dbReference type="PROSITE-ProRule" id="PRU00335"/>
    </source>
</evidence>
<dbReference type="OrthoDB" id="5511609at2"/>
<dbReference type="PANTHER" id="PTHR30328">
    <property type="entry name" value="TRANSCRIPTIONAL REPRESSOR"/>
    <property type="match status" value="1"/>
</dbReference>
<dbReference type="InterPro" id="IPR050109">
    <property type="entry name" value="HTH-type_TetR-like_transc_reg"/>
</dbReference>
<dbReference type="InterPro" id="IPR001647">
    <property type="entry name" value="HTH_TetR"/>
</dbReference>
<dbReference type="GO" id="GO:0003677">
    <property type="term" value="F:DNA binding"/>
    <property type="evidence" value="ECO:0007669"/>
    <property type="project" value="UniProtKB-UniRule"/>
</dbReference>
<dbReference type="InterPro" id="IPR023772">
    <property type="entry name" value="DNA-bd_HTH_TetR-type_CS"/>
</dbReference>
<name>A0A1G9G7U7_9BACT</name>
<accession>A0A1G9G7U7</accession>
<evidence type="ECO:0000313" key="4">
    <source>
        <dbReference type="EMBL" id="SDK96353.1"/>
    </source>
</evidence>
<evidence type="ECO:0000259" key="3">
    <source>
        <dbReference type="PROSITE" id="PS50977"/>
    </source>
</evidence>
<keyword evidence="5" id="KW-1185">Reference proteome</keyword>
<dbReference type="PANTHER" id="PTHR30328:SF54">
    <property type="entry name" value="HTH-TYPE TRANSCRIPTIONAL REPRESSOR SCO4008"/>
    <property type="match status" value="1"/>
</dbReference>
<gene>
    <name evidence="4" type="ORF">SAMN05660337_1859</name>
</gene>
<evidence type="ECO:0000256" key="1">
    <source>
        <dbReference type="ARBA" id="ARBA00023125"/>
    </source>
</evidence>
<reference evidence="5" key="1">
    <citation type="submission" date="2016-10" db="EMBL/GenBank/DDBJ databases">
        <authorList>
            <person name="Varghese N."/>
            <person name="Submissions S."/>
        </authorList>
    </citation>
    <scope>NUCLEOTIDE SEQUENCE [LARGE SCALE GENOMIC DNA]</scope>
    <source>
        <strain evidence="5">DSM 16995</strain>
    </source>
</reference>
<dbReference type="STRING" id="246191.SAMN05660337_1859"/>
<dbReference type="PRINTS" id="PR00455">
    <property type="entry name" value="HTHTETR"/>
</dbReference>
<dbReference type="Gene3D" id="1.10.10.60">
    <property type="entry name" value="Homeodomain-like"/>
    <property type="match status" value="1"/>
</dbReference>
<proteinExistence type="predicted"/>
<evidence type="ECO:0000313" key="5">
    <source>
        <dbReference type="Proteomes" id="UP000199053"/>
    </source>
</evidence>
<dbReference type="Gene3D" id="1.10.357.10">
    <property type="entry name" value="Tetracycline Repressor, domain 2"/>
    <property type="match status" value="1"/>
</dbReference>
<dbReference type="SUPFAM" id="SSF46689">
    <property type="entry name" value="Homeodomain-like"/>
    <property type="match status" value="1"/>
</dbReference>
<dbReference type="SUPFAM" id="SSF48498">
    <property type="entry name" value="Tetracyclin repressor-like, C-terminal domain"/>
    <property type="match status" value="1"/>
</dbReference>